<dbReference type="InterPro" id="IPR036388">
    <property type="entry name" value="WH-like_DNA-bd_sf"/>
</dbReference>
<dbReference type="Pfam" id="PF04157">
    <property type="entry name" value="EAP30"/>
    <property type="match status" value="1"/>
</dbReference>
<gene>
    <name evidence="3" type="ORF">BB561_006357</name>
</gene>
<organism evidence="3 4">
    <name type="scientific">Smittium simulii</name>
    <dbReference type="NCBI Taxonomy" id="133385"/>
    <lineage>
        <taxon>Eukaryota</taxon>
        <taxon>Fungi</taxon>
        <taxon>Fungi incertae sedis</taxon>
        <taxon>Zoopagomycota</taxon>
        <taxon>Kickxellomycotina</taxon>
        <taxon>Harpellomycetes</taxon>
        <taxon>Harpellales</taxon>
        <taxon>Legeriomycetaceae</taxon>
        <taxon>Smittium</taxon>
    </lineage>
</organism>
<dbReference type="Proteomes" id="UP000245383">
    <property type="component" value="Unassembled WGS sequence"/>
</dbReference>
<dbReference type="GO" id="GO:0000814">
    <property type="term" value="C:ESCRT II complex"/>
    <property type="evidence" value="ECO:0007669"/>
    <property type="project" value="InterPro"/>
</dbReference>
<protein>
    <recommendedName>
        <fullName evidence="5">Vacuolar-sorting protein SNF8</fullName>
    </recommendedName>
</protein>
<keyword evidence="2" id="KW-0175">Coiled coil</keyword>
<dbReference type="InterPro" id="IPR040608">
    <property type="entry name" value="Snf8/Vps36"/>
</dbReference>
<dbReference type="STRING" id="133385.A0A2T9Y4Y7"/>
<dbReference type="GO" id="GO:0043328">
    <property type="term" value="P:protein transport to vacuole involved in ubiquitin-dependent protein catabolic process via the multivesicular body sorting pathway"/>
    <property type="evidence" value="ECO:0007669"/>
    <property type="project" value="TreeGrafter"/>
</dbReference>
<keyword evidence="4" id="KW-1185">Reference proteome</keyword>
<reference evidence="3 4" key="1">
    <citation type="journal article" date="2018" name="MBio">
        <title>Comparative Genomics Reveals the Core Gene Toolbox for the Fungus-Insect Symbiosis.</title>
        <authorList>
            <person name="Wang Y."/>
            <person name="Stata M."/>
            <person name="Wang W."/>
            <person name="Stajich J.E."/>
            <person name="White M.M."/>
            <person name="Moncalvo J.M."/>
        </authorList>
    </citation>
    <scope>NUCLEOTIDE SEQUENCE [LARGE SCALE GENOMIC DNA]</scope>
    <source>
        <strain evidence="3 4">SWE-8-4</strain>
    </source>
</reference>
<accession>A0A2T9Y4Y7</accession>
<evidence type="ECO:0000256" key="1">
    <source>
        <dbReference type="ARBA" id="ARBA00009834"/>
    </source>
</evidence>
<dbReference type="PANTHER" id="PTHR12806">
    <property type="entry name" value="EAP30 SUBUNIT OF ELL COMPLEX"/>
    <property type="match status" value="1"/>
</dbReference>
<feature type="coiled-coil region" evidence="2">
    <location>
        <begin position="25"/>
        <end position="52"/>
    </location>
</feature>
<evidence type="ECO:0000313" key="3">
    <source>
        <dbReference type="EMBL" id="PVU87401.1"/>
    </source>
</evidence>
<evidence type="ECO:0008006" key="5">
    <source>
        <dbReference type="Google" id="ProtNLM"/>
    </source>
</evidence>
<dbReference type="Gene3D" id="1.10.10.10">
    <property type="entry name" value="Winged helix-like DNA-binding domain superfamily/Winged helix DNA-binding domain"/>
    <property type="match status" value="2"/>
</dbReference>
<dbReference type="PANTHER" id="PTHR12806:SF0">
    <property type="entry name" value="VACUOLAR-SORTING PROTEIN SNF8"/>
    <property type="match status" value="1"/>
</dbReference>
<evidence type="ECO:0000313" key="4">
    <source>
        <dbReference type="Proteomes" id="UP000245383"/>
    </source>
</evidence>
<dbReference type="Gene3D" id="6.10.140.180">
    <property type="match status" value="1"/>
</dbReference>
<dbReference type="InterPro" id="IPR036390">
    <property type="entry name" value="WH_DNA-bd_sf"/>
</dbReference>
<dbReference type="EMBL" id="MBFR01000499">
    <property type="protein sequence ID" value="PVU87401.1"/>
    <property type="molecule type" value="Genomic_DNA"/>
</dbReference>
<dbReference type="OrthoDB" id="283883at2759"/>
<dbReference type="AlphaFoldDB" id="A0A2T9Y4Y7"/>
<proteinExistence type="inferred from homology"/>
<name>A0A2T9Y4Y7_9FUNG</name>
<comment type="caution">
    <text evidence="3">The sequence shown here is derived from an EMBL/GenBank/DDBJ whole genome shotgun (WGS) entry which is preliminary data.</text>
</comment>
<dbReference type="SUPFAM" id="SSF46785">
    <property type="entry name" value="Winged helix' DNA-binding domain"/>
    <property type="match status" value="2"/>
</dbReference>
<sequence>MRRRAGISGIQQKEREKKILLQKGNEIATKQIDNLKDQLVSFKNSLETIAQQHGDKIKADPKFRSEFHKMCMLVGADPLLSKKNALADFFGFGDFYCQLGIQIIDICISTRALNSGFMDIEELQHKLQLLRKKTKDKITVEDIESSITQLLPLSGGFKIIKVGNRKFVQSVPHEFSQDHIEIFRLFQLQIMSTFDQLSTSLGWNITRLKSALDSFLKQGLLWVDEQESPVVYWSTFYFEEYNS</sequence>
<evidence type="ECO:0000256" key="2">
    <source>
        <dbReference type="SAM" id="Coils"/>
    </source>
</evidence>
<dbReference type="InterPro" id="IPR016689">
    <property type="entry name" value="ESCRT-2_cplx_Snf8"/>
</dbReference>
<comment type="similarity">
    <text evidence="1">Belongs to the SNF8 family.</text>
</comment>